<evidence type="ECO:0000256" key="1">
    <source>
        <dbReference type="ARBA" id="ARBA00001933"/>
    </source>
</evidence>
<accession>A0A1H7UWK1</accession>
<dbReference type="InterPro" id="IPR001597">
    <property type="entry name" value="ArAA_b-elim_lyase/Thr_aldolase"/>
</dbReference>
<organism evidence="7 8">
    <name type="scientific">Bosea lupini</name>
    <dbReference type="NCBI Taxonomy" id="1036779"/>
    <lineage>
        <taxon>Bacteria</taxon>
        <taxon>Pseudomonadati</taxon>
        <taxon>Pseudomonadota</taxon>
        <taxon>Alphaproteobacteria</taxon>
        <taxon>Hyphomicrobiales</taxon>
        <taxon>Boseaceae</taxon>
        <taxon>Bosea</taxon>
    </lineage>
</organism>
<comment type="catalytic activity">
    <reaction evidence="5">
        <text>L-allo-threonine = acetaldehyde + glycine</text>
        <dbReference type="Rhea" id="RHEA:26209"/>
        <dbReference type="ChEBI" id="CHEBI:15343"/>
        <dbReference type="ChEBI" id="CHEBI:57305"/>
        <dbReference type="ChEBI" id="CHEBI:58585"/>
        <dbReference type="EC" id="4.1.2.48"/>
    </reaction>
</comment>
<evidence type="ECO:0000256" key="5">
    <source>
        <dbReference type="PIRNR" id="PIRNR038940"/>
    </source>
</evidence>
<keyword evidence="5" id="KW-0456">Lyase</keyword>
<feature type="domain" description="Aromatic amino acid beta-eliminating lyase/threonine aldolase" evidence="6">
    <location>
        <begin position="3"/>
        <end position="276"/>
    </location>
</feature>
<dbReference type="InterPro" id="IPR015421">
    <property type="entry name" value="PyrdxlP-dep_Trfase_major"/>
</dbReference>
<dbReference type="AlphaFoldDB" id="A0A1H7UWK1"/>
<dbReference type="InterPro" id="IPR015424">
    <property type="entry name" value="PyrdxlP-dep_Trfase"/>
</dbReference>
<comment type="catalytic activity">
    <reaction evidence="5">
        <text>L-threonine = acetaldehyde + glycine</text>
        <dbReference type="Rhea" id="RHEA:19625"/>
        <dbReference type="ChEBI" id="CHEBI:15343"/>
        <dbReference type="ChEBI" id="CHEBI:57305"/>
        <dbReference type="ChEBI" id="CHEBI:57926"/>
        <dbReference type="EC" id="4.1.2.48"/>
    </reaction>
</comment>
<dbReference type="GO" id="GO:0006567">
    <property type="term" value="P:L-threonine catabolic process"/>
    <property type="evidence" value="ECO:0007669"/>
    <property type="project" value="UniProtKB-UniRule"/>
</dbReference>
<dbReference type="EC" id="4.1.2.48" evidence="5"/>
<proteinExistence type="inferred from homology"/>
<evidence type="ECO:0000259" key="6">
    <source>
        <dbReference type="Pfam" id="PF01212"/>
    </source>
</evidence>
<dbReference type="Gene3D" id="3.90.1150.10">
    <property type="entry name" value="Aspartate Aminotransferase, domain 1"/>
    <property type="match status" value="1"/>
</dbReference>
<evidence type="ECO:0000313" key="8">
    <source>
        <dbReference type="Proteomes" id="UP000199664"/>
    </source>
</evidence>
<dbReference type="GO" id="GO:0008732">
    <property type="term" value="F:L-allo-threonine aldolase activity"/>
    <property type="evidence" value="ECO:0007669"/>
    <property type="project" value="RHEA"/>
</dbReference>
<evidence type="ECO:0000256" key="2">
    <source>
        <dbReference type="ARBA" id="ARBA00006966"/>
    </source>
</evidence>
<reference evidence="8" key="1">
    <citation type="submission" date="2016-10" db="EMBL/GenBank/DDBJ databases">
        <authorList>
            <person name="Varghese N."/>
            <person name="Submissions S."/>
        </authorList>
    </citation>
    <scope>NUCLEOTIDE SEQUENCE [LARGE SCALE GENOMIC DNA]</scope>
    <source>
        <strain evidence="8">LMG 26383,CCUG 61248,R- 45681</strain>
    </source>
</reference>
<comment type="function">
    <text evidence="5">Catalyzes the cleavage of L-allo-threonine and L-threonine to glycine and acetaldehyde.</text>
</comment>
<dbReference type="Gene3D" id="3.40.640.10">
    <property type="entry name" value="Type I PLP-dependent aspartate aminotransferase-like (Major domain)"/>
    <property type="match status" value="1"/>
</dbReference>
<name>A0A1H7UWK1_9HYPH</name>
<evidence type="ECO:0000256" key="4">
    <source>
        <dbReference type="ARBA" id="ARBA00022898"/>
    </source>
</evidence>
<dbReference type="EMBL" id="FOAN01000006">
    <property type="protein sequence ID" value="SEM00847.1"/>
    <property type="molecule type" value="Genomic_DNA"/>
</dbReference>
<dbReference type="Proteomes" id="UP000199664">
    <property type="component" value="Unassembled WGS sequence"/>
</dbReference>
<gene>
    <name evidence="7" type="ORF">SAMN04515666_106441</name>
</gene>
<dbReference type="PANTHER" id="PTHR48097">
    <property type="entry name" value="L-THREONINE ALDOLASE-RELATED"/>
    <property type="match status" value="1"/>
</dbReference>
<evidence type="ECO:0000256" key="3">
    <source>
        <dbReference type="ARBA" id="ARBA00011881"/>
    </source>
</evidence>
<dbReference type="SUPFAM" id="SSF53383">
    <property type="entry name" value="PLP-dependent transferases"/>
    <property type="match status" value="1"/>
</dbReference>
<comment type="similarity">
    <text evidence="2 5">Belongs to the threonine aldolase family.</text>
</comment>
<keyword evidence="8" id="KW-1185">Reference proteome</keyword>
<evidence type="ECO:0000313" key="7">
    <source>
        <dbReference type="EMBL" id="SEM00847.1"/>
    </source>
</evidence>
<comment type="cofactor">
    <cofactor evidence="1 5">
        <name>pyridoxal 5'-phosphate</name>
        <dbReference type="ChEBI" id="CHEBI:597326"/>
    </cofactor>
</comment>
<dbReference type="InterPro" id="IPR015422">
    <property type="entry name" value="PyrdxlP-dep_Trfase_small"/>
</dbReference>
<dbReference type="RefSeq" id="WP_091838116.1">
    <property type="nucleotide sequence ID" value="NZ_FOAN01000006.1"/>
</dbReference>
<dbReference type="Pfam" id="PF01212">
    <property type="entry name" value="Beta_elim_lyase"/>
    <property type="match status" value="1"/>
</dbReference>
<dbReference type="PANTHER" id="PTHR48097:SF5">
    <property type="entry name" value="LOW SPECIFICITY L-THREONINE ALDOLASE"/>
    <property type="match status" value="1"/>
</dbReference>
<dbReference type="STRING" id="1036779.SAMN04515666_106441"/>
<protein>
    <recommendedName>
        <fullName evidence="5">L-threonine aldolase</fullName>
        <ecNumber evidence="5">4.1.2.48</ecNumber>
    </recommendedName>
</protein>
<dbReference type="InterPro" id="IPR026273">
    <property type="entry name" value="Low_specificity_L-TA_bact"/>
</dbReference>
<dbReference type="OrthoDB" id="9774495at2"/>
<sequence length="352" mass="36737">MNFISDNLAGASAPVMLAMAAANDGFAAGYGNDAWTRRVEGLFADLFEREVAVFLVTTGTAANSLALASLVQPWGAVLCHHEAHIAADECGAPEFFTGGAKIVGLPGDGCKLAPEVVIDQLARLRAGAVHQVQPQMLSITQATECGLVYSAEEIAALKQAVAPRGLKLHMDGARFANAVAALGCAPAEITWRAGVDVLSFGGTKNGAFAAEAVIVFDPADADEMPWRRKRAGHTLSKGRLIGAQFEGLLASGHWLDLARHANAMARRLADAVASAGKLRLAWACEANEVFLVLPSQAQVALAAQGAQYIAWSDGALPAGQALQPGEVVGRFVCSFATRIEEVDRLAAVLATV</sequence>
<comment type="subunit">
    <text evidence="3">Homotetramer.</text>
</comment>
<dbReference type="PIRSF" id="PIRSF038940">
    <property type="entry name" value="Low_specificity_LTA"/>
    <property type="match status" value="1"/>
</dbReference>
<keyword evidence="4 5" id="KW-0663">Pyridoxal phosphate</keyword>